<dbReference type="Gene3D" id="3.40.20.10">
    <property type="entry name" value="Severin"/>
    <property type="match status" value="1"/>
</dbReference>
<name>A0ABP9XNL9_9FUNG</name>
<comment type="similarity">
    <text evidence="1">Belongs to the SEC23/SEC24 family. SEC24 subfamily.</text>
</comment>
<dbReference type="PANTHER" id="PTHR13803">
    <property type="entry name" value="SEC24-RELATED PROTEIN"/>
    <property type="match status" value="1"/>
</dbReference>
<comment type="caution">
    <text evidence="10">The sequence shown here is derived from an EMBL/GenBank/DDBJ whole genome shotgun (WGS) entry which is preliminary data.</text>
</comment>
<dbReference type="Pfam" id="PF00626">
    <property type="entry name" value="Gelsolin"/>
    <property type="match status" value="1"/>
</dbReference>
<evidence type="ECO:0000256" key="4">
    <source>
        <dbReference type="SAM" id="MobiDB-lite"/>
    </source>
</evidence>
<evidence type="ECO:0000259" key="8">
    <source>
        <dbReference type="Pfam" id="PF04815"/>
    </source>
</evidence>
<dbReference type="SUPFAM" id="SSF82754">
    <property type="entry name" value="C-terminal, gelsolin-like domain of Sec23/24"/>
    <property type="match status" value="1"/>
</dbReference>
<dbReference type="Gene3D" id="1.20.120.730">
    <property type="entry name" value="Sec23/Sec24 helical domain"/>
    <property type="match status" value="1"/>
</dbReference>
<gene>
    <name evidence="10" type="ORF">HPULCUR_001162</name>
</gene>
<dbReference type="InterPro" id="IPR007123">
    <property type="entry name" value="Gelsolin-like_dom"/>
</dbReference>
<evidence type="ECO:0000259" key="5">
    <source>
        <dbReference type="Pfam" id="PF00626"/>
    </source>
</evidence>
<dbReference type="InterPro" id="IPR036174">
    <property type="entry name" value="Znf_Sec23_Sec24_sf"/>
</dbReference>
<dbReference type="Pfam" id="PF04810">
    <property type="entry name" value="zf-Sec23_Sec24"/>
    <property type="match status" value="1"/>
</dbReference>
<evidence type="ECO:0000313" key="11">
    <source>
        <dbReference type="Proteomes" id="UP001476247"/>
    </source>
</evidence>
<dbReference type="InterPro" id="IPR006895">
    <property type="entry name" value="Znf_Sec23_Sec24"/>
</dbReference>
<dbReference type="Pfam" id="PF04815">
    <property type="entry name" value="Sec23_helical"/>
    <property type="match status" value="1"/>
</dbReference>
<protein>
    <recommendedName>
        <fullName evidence="12">Protein transport protein Sec24C</fullName>
    </recommendedName>
</protein>
<dbReference type="PANTHER" id="PTHR13803:SF4">
    <property type="entry name" value="SECRETORY 24CD, ISOFORM C"/>
    <property type="match status" value="1"/>
</dbReference>
<sequence>MNPDQQRPMMGGIRPPPAGMRPQMVPQQPGNVAGPGVAIRPLMQRPMLGPPGVRPSMRPVMGLPVRPSTIPQPLNRPPAMVSPQQANLVAPLQNMQIQSSPQQPASNKPRRVYAVNPEIAPAPMGQGPWPNSLQQAQPQPQQQHVQQPQQQHVQQPQQQHVQQPQQQHVQQPQQQHVQPQQHIQSQHHVQPQHVQPQHVQPQHAQYQQGQPQQGQPQFQQPGQPQQQFQQPVQPQQFQQQQQQQFQQPLAPPSGTTRHHQSSAAGVGYNNSAYTHSEQQLPPDLRPPTQARPRIDPDQMPAPVQVREHDQELFEDKFFGTMERDRVPLATTQYIGLDQGNCNPRFMRATVDRIPFNKELADKSKLPLGLVVQPLAKSRSDEVGIQVVNHGEEGPVRCTRCRAYINPWCVFTHGGSKFECNLCAHSNDVPQWYFSNIDMSGRRMDANERPELRYGSVEFEVPKDYFSQRTPAPLSYVFALDVSIQSIQNGMLQAVCEGLKAAIYDTNGNSKLANRIGIITFDKGVHFYNMAPTLASAQMLVVSDIDDMFLPLQDGFLADTTESKNVIMELLDNLPQMFKDTTRAESVYTSAVRGGLQALKNTGGQMFVFQTCLPNYGPDQLKSRDDKTFIGTDKEKTLLAPQSEKYKELGQECVKAGVCVNTWAFPSQYMDIATVNVVSHLTGGDLRYFPGFKLGEKYRVLYQLNHDLHRETGFDGIFRIRCSDGLQVLDHYGNCHMSTYTDIDTAGIDEDKAIAAVLKHDGKLDPNRSVSFQCALLYTNRFGQRRVRVHNLQLTVTAQIADVFRCGDVDATISVMLRKTIFDLHHKNRKDLHKTLMDSCVDILTAYRVNCASSTSPGQLILPEAFKLLPVYVHGAIRSTVLRGAGNDVNVDVRAAGMSKFNTLSVAELVWTLYPRMFPVHDLSPECGVSNLKGETKLPPMVRDSYERLSNEGAYLVDTGSDLYFWLGAKISPAFLKDVFGVEAVDAVDPNMITLPVQETETSQKIHSIMRHLQSQRSRYLALHIVRQEKDQIEFLFSTWMSEDRNADIQTYVDYMCVLHRKIQDEMKKSQS</sequence>
<dbReference type="SUPFAM" id="SSF53300">
    <property type="entry name" value="vWA-like"/>
    <property type="match status" value="1"/>
</dbReference>
<dbReference type="InterPro" id="IPR012990">
    <property type="entry name" value="Beta-sandwich_Sec23_24"/>
</dbReference>
<dbReference type="InterPro" id="IPR006896">
    <property type="entry name" value="Sec23/24_trunk_dom"/>
</dbReference>
<dbReference type="InterPro" id="IPR036175">
    <property type="entry name" value="Sec23/24_helical_dom_sf"/>
</dbReference>
<dbReference type="InterPro" id="IPR036180">
    <property type="entry name" value="Gelsolin-like_dom_sf"/>
</dbReference>
<evidence type="ECO:0008006" key="12">
    <source>
        <dbReference type="Google" id="ProtNLM"/>
    </source>
</evidence>
<evidence type="ECO:0000259" key="7">
    <source>
        <dbReference type="Pfam" id="PF04811"/>
    </source>
</evidence>
<dbReference type="SUPFAM" id="SSF81811">
    <property type="entry name" value="Helical domain of Sec23/24"/>
    <property type="match status" value="1"/>
</dbReference>
<dbReference type="SUPFAM" id="SSF82919">
    <property type="entry name" value="Zn-finger domain of Sec23/24"/>
    <property type="match status" value="1"/>
</dbReference>
<dbReference type="SUPFAM" id="SSF81995">
    <property type="entry name" value="beta-sandwich domain of Sec23/24"/>
    <property type="match status" value="1"/>
</dbReference>
<accession>A0ABP9XNL9</accession>
<feature type="domain" description="Gelsolin-like" evidence="5">
    <location>
        <begin position="935"/>
        <end position="1008"/>
    </location>
</feature>
<feature type="domain" description="Sec23/Sec24 helical" evidence="8">
    <location>
        <begin position="807"/>
        <end position="909"/>
    </location>
</feature>
<dbReference type="Proteomes" id="UP001476247">
    <property type="component" value="Unassembled WGS sequence"/>
</dbReference>
<dbReference type="EMBL" id="BAABUJ010000005">
    <property type="protein sequence ID" value="GAA5795800.1"/>
    <property type="molecule type" value="Genomic_DNA"/>
</dbReference>
<keyword evidence="3" id="KW-0653">Protein transport</keyword>
<evidence type="ECO:0000313" key="10">
    <source>
        <dbReference type="EMBL" id="GAA5795800.1"/>
    </source>
</evidence>
<dbReference type="Gene3D" id="2.60.40.1670">
    <property type="entry name" value="beta-sandwich domain of Sec23/24"/>
    <property type="match status" value="1"/>
</dbReference>
<feature type="compositionally biased region" description="Low complexity" evidence="4">
    <location>
        <begin position="134"/>
        <end position="248"/>
    </location>
</feature>
<feature type="region of interest" description="Disordered" evidence="4">
    <location>
        <begin position="119"/>
        <end position="302"/>
    </location>
</feature>
<dbReference type="Pfam" id="PF08033">
    <property type="entry name" value="Sec23_BS"/>
    <property type="match status" value="1"/>
</dbReference>
<reference evidence="10 11" key="1">
    <citation type="submission" date="2024-04" db="EMBL/GenBank/DDBJ databases">
        <title>genome sequences of Mucor flavus KT1a and Helicostylum pulchrum KT1b strains isolation_sourced from the surface of a dry-aged beef.</title>
        <authorList>
            <person name="Toyotome T."/>
            <person name="Hosono M."/>
            <person name="Torimaru M."/>
            <person name="Fukuda K."/>
            <person name="Mikami N."/>
        </authorList>
    </citation>
    <scope>NUCLEOTIDE SEQUENCE [LARGE SCALE GENOMIC DNA]</scope>
    <source>
        <strain evidence="10 11">KT1b</strain>
    </source>
</reference>
<dbReference type="Gene3D" id="3.40.50.410">
    <property type="entry name" value="von Willebrand factor, type A domain"/>
    <property type="match status" value="1"/>
</dbReference>
<feature type="compositionally biased region" description="Polar residues" evidence="4">
    <location>
        <begin position="268"/>
        <end position="279"/>
    </location>
</feature>
<evidence type="ECO:0000259" key="9">
    <source>
        <dbReference type="Pfam" id="PF08033"/>
    </source>
</evidence>
<organism evidence="10 11">
    <name type="scientific">Helicostylum pulchrum</name>
    <dbReference type="NCBI Taxonomy" id="562976"/>
    <lineage>
        <taxon>Eukaryota</taxon>
        <taxon>Fungi</taxon>
        <taxon>Fungi incertae sedis</taxon>
        <taxon>Mucoromycota</taxon>
        <taxon>Mucoromycotina</taxon>
        <taxon>Mucoromycetes</taxon>
        <taxon>Mucorales</taxon>
        <taxon>Mucorineae</taxon>
        <taxon>Mucoraceae</taxon>
        <taxon>Helicostylum</taxon>
    </lineage>
</organism>
<dbReference type="InterPro" id="IPR036465">
    <property type="entry name" value="vWFA_dom_sf"/>
</dbReference>
<evidence type="ECO:0000256" key="1">
    <source>
        <dbReference type="ARBA" id="ARBA00008334"/>
    </source>
</evidence>
<dbReference type="Pfam" id="PF04811">
    <property type="entry name" value="Sec23_trunk"/>
    <property type="match status" value="1"/>
</dbReference>
<evidence type="ECO:0000256" key="3">
    <source>
        <dbReference type="ARBA" id="ARBA00022927"/>
    </source>
</evidence>
<keyword evidence="2" id="KW-0813">Transport</keyword>
<feature type="region of interest" description="Disordered" evidence="4">
    <location>
        <begin position="1"/>
        <end position="37"/>
    </location>
</feature>
<keyword evidence="11" id="KW-1185">Reference proteome</keyword>
<dbReference type="Gene3D" id="2.30.30.380">
    <property type="entry name" value="Zn-finger domain of Sec23/24"/>
    <property type="match status" value="1"/>
</dbReference>
<dbReference type="InterPro" id="IPR029006">
    <property type="entry name" value="ADF-H/Gelsolin-like_dom_sf"/>
</dbReference>
<dbReference type="InterPro" id="IPR006900">
    <property type="entry name" value="Sec23/24_helical_dom"/>
</dbReference>
<feature type="domain" description="Sec23/Sec24 beta-sandwich" evidence="9">
    <location>
        <begin position="712"/>
        <end position="796"/>
    </location>
</feature>
<proteinExistence type="inferred from homology"/>
<evidence type="ECO:0000256" key="2">
    <source>
        <dbReference type="ARBA" id="ARBA00022448"/>
    </source>
</evidence>
<feature type="domain" description="Zinc finger Sec23/Sec24-type" evidence="6">
    <location>
        <begin position="394"/>
        <end position="432"/>
    </location>
</feature>
<feature type="domain" description="Sec23/Sec24 trunk" evidence="7">
    <location>
        <begin position="470"/>
        <end position="695"/>
    </location>
</feature>
<evidence type="ECO:0000259" key="6">
    <source>
        <dbReference type="Pfam" id="PF04810"/>
    </source>
</evidence>
<dbReference type="InterPro" id="IPR050550">
    <property type="entry name" value="SEC23_SEC24_subfamily"/>
</dbReference>